<evidence type="ECO:0000259" key="1">
    <source>
        <dbReference type="Pfam" id="PF04480"/>
    </source>
</evidence>
<feature type="domain" description="DUF559" evidence="1">
    <location>
        <begin position="22"/>
        <end position="125"/>
    </location>
</feature>
<dbReference type="AlphaFoldDB" id="A0A368UKM8"/>
<reference evidence="2 3" key="1">
    <citation type="submission" date="2018-07" db="EMBL/GenBank/DDBJ databases">
        <title>Freshwater and sediment microbial communities from various areas in North America, analyzing microbe dynamics in response to fracking.</title>
        <authorList>
            <person name="Lamendella R."/>
        </authorList>
    </citation>
    <scope>NUCLEOTIDE SEQUENCE [LARGE SCALE GENOMIC DNA]</scope>
    <source>
        <strain evidence="2 3">160A</strain>
    </source>
</reference>
<proteinExistence type="predicted"/>
<dbReference type="CDD" id="cd01038">
    <property type="entry name" value="Endonuclease_DUF559"/>
    <property type="match status" value="1"/>
</dbReference>
<dbReference type="PANTHER" id="PTHR38590">
    <property type="entry name" value="BLL0828 PROTEIN"/>
    <property type="match status" value="1"/>
</dbReference>
<evidence type="ECO:0000313" key="3">
    <source>
        <dbReference type="Proteomes" id="UP000252733"/>
    </source>
</evidence>
<dbReference type="InterPro" id="IPR011335">
    <property type="entry name" value="Restrct_endonuc-II-like"/>
</dbReference>
<gene>
    <name evidence="2" type="ORF">DFO77_13819</name>
</gene>
<dbReference type="SUPFAM" id="SSF52980">
    <property type="entry name" value="Restriction endonuclease-like"/>
    <property type="match status" value="1"/>
</dbReference>
<dbReference type="Pfam" id="PF04480">
    <property type="entry name" value="DUF559"/>
    <property type="match status" value="1"/>
</dbReference>
<evidence type="ECO:0000313" key="2">
    <source>
        <dbReference type="EMBL" id="RCW27036.1"/>
    </source>
</evidence>
<organism evidence="2 3">
    <name type="scientific">Marinilabilia salmonicolor</name>
    <dbReference type="NCBI Taxonomy" id="989"/>
    <lineage>
        <taxon>Bacteria</taxon>
        <taxon>Pseudomonadati</taxon>
        <taxon>Bacteroidota</taxon>
        <taxon>Bacteroidia</taxon>
        <taxon>Marinilabiliales</taxon>
        <taxon>Marinilabiliaceae</taxon>
        <taxon>Marinilabilia</taxon>
    </lineage>
</organism>
<keyword evidence="2" id="KW-0255">Endonuclease</keyword>
<keyword evidence="3" id="KW-1185">Reference proteome</keyword>
<comment type="caution">
    <text evidence="2">The sequence shown here is derived from an EMBL/GenBank/DDBJ whole genome shotgun (WGS) entry which is preliminary data.</text>
</comment>
<dbReference type="EMBL" id="QPIZ01000038">
    <property type="protein sequence ID" value="RCW27036.1"/>
    <property type="molecule type" value="Genomic_DNA"/>
</dbReference>
<dbReference type="RefSeq" id="WP_114438101.1">
    <property type="nucleotide sequence ID" value="NZ_QPIZ01000038.1"/>
</dbReference>
<dbReference type="PANTHER" id="PTHR38590:SF1">
    <property type="entry name" value="BLL0828 PROTEIN"/>
    <property type="match status" value="1"/>
</dbReference>
<sequence>MNQYSSSYQENLFYGASQLIIERAGALRKNMTPAEMRLWKFLKNKQILKLRFRRQHPIDIFIADFYCHQIILVVELDGEIHNNNETHEYDENRTSELERLGITVIRFKNHEVMENLEEVIFKLKEICTNLLR</sequence>
<keyword evidence="2" id="KW-0378">Hydrolase</keyword>
<dbReference type="Proteomes" id="UP000252733">
    <property type="component" value="Unassembled WGS sequence"/>
</dbReference>
<protein>
    <submittedName>
        <fullName evidence="2">Very-short-patch-repair endonuclease</fullName>
    </submittedName>
</protein>
<dbReference type="Gene3D" id="3.40.960.10">
    <property type="entry name" value="VSR Endonuclease"/>
    <property type="match status" value="1"/>
</dbReference>
<keyword evidence="2" id="KW-0540">Nuclease</keyword>
<name>A0A368UKM8_9BACT</name>
<dbReference type="GO" id="GO:0004519">
    <property type="term" value="F:endonuclease activity"/>
    <property type="evidence" value="ECO:0007669"/>
    <property type="project" value="UniProtKB-KW"/>
</dbReference>
<dbReference type="InterPro" id="IPR007569">
    <property type="entry name" value="DUF559"/>
</dbReference>
<accession>A0A368UKM8</accession>
<dbReference type="InterPro" id="IPR047216">
    <property type="entry name" value="Endonuclease_DUF559_bact"/>
</dbReference>